<protein>
    <submittedName>
        <fullName evidence="2">Uncharacterized protein</fullName>
    </submittedName>
</protein>
<accession>A0A6H5G6S1</accession>
<feature type="region of interest" description="Disordered" evidence="1">
    <location>
        <begin position="1"/>
        <end position="283"/>
    </location>
</feature>
<feature type="compositionally biased region" description="Basic and acidic residues" evidence="1">
    <location>
        <begin position="248"/>
        <end position="258"/>
    </location>
</feature>
<gene>
    <name evidence="2" type="ORF">NTEN_LOCUS3946</name>
    <name evidence="3" type="ORF">NTEN_LOCUS9055</name>
</gene>
<name>A0A6H5G6S1_9HEMI</name>
<evidence type="ECO:0000313" key="2">
    <source>
        <dbReference type="EMBL" id="CAA9997652.1"/>
    </source>
</evidence>
<organism evidence="2 4">
    <name type="scientific">Nesidiocoris tenuis</name>
    <dbReference type="NCBI Taxonomy" id="355587"/>
    <lineage>
        <taxon>Eukaryota</taxon>
        <taxon>Metazoa</taxon>
        <taxon>Ecdysozoa</taxon>
        <taxon>Arthropoda</taxon>
        <taxon>Hexapoda</taxon>
        <taxon>Insecta</taxon>
        <taxon>Pterygota</taxon>
        <taxon>Neoptera</taxon>
        <taxon>Paraneoptera</taxon>
        <taxon>Hemiptera</taxon>
        <taxon>Heteroptera</taxon>
        <taxon>Panheteroptera</taxon>
        <taxon>Cimicomorpha</taxon>
        <taxon>Miridae</taxon>
        <taxon>Dicyphina</taxon>
        <taxon>Nesidiocoris</taxon>
    </lineage>
</organism>
<dbReference type="AlphaFoldDB" id="A0A6H5G6S1"/>
<feature type="compositionally biased region" description="Basic and acidic residues" evidence="1">
    <location>
        <begin position="65"/>
        <end position="83"/>
    </location>
</feature>
<keyword evidence="4" id="KW-1185">Reference proteome</keyword>
<feature type="compositionally biased region" description="Low complexity" evidence="1">
    <location>
        <begin position="48"/>
        <end position="60"/>
    </location>
</feature>
<reference evidence="2 4" key="1">
    <citation type="submission" date="2020-02" db="EMBL/GenBank/DDBJ databases">
        <authorList>
            <person name="Ferguson B K."/>
        </authorList>
    </citation>
    <scope>NUCLEOTIDE SEQUENCE [LARGE SCALE GENOMIC DNA]</scope>
</reference>
<feature type="compositionally biased region" description="Basic and acidic residues" evidence="1">
    <location>
        <begin position="265"/>
        <end position="283"/>
    </location>
</feature>
<dbReference type="EMBL" id="CADCXU010005901">
    <property type="protein sequence ID" value="CAA9997652.1"/>
    <property type="molecule type" value="Genomic_DNA"/>
</dbReference>
<dbReference type="OrthoDB" id="21123at2759"/>
<proteinExistence type="predicted"/>
<feature type="compositionally biased region" description="Basic and acidic residues" evidence="1">
    <location>
        <begin position="213"/>
        <end position="235"/>
    </location>
</feature>
<evidence type="ECO:0000313" key="4">
    <source>
        <dbReference type="Proteomes" id="UP000479000"/>
    </source>
</evidence>
<sequence>MDWMYKNSDAVDPEEYLLGKAIDKNFERRGESSEIGEKDFNKNRSSSEDSSSSSSSSLGSNVHRNNHDRTKSNRSRGKAEVARKEKRKYRQHHDDSSDESSPRKHEKRRNERTHVDVERQKVVEQTENRGLDSDDRKHRSKAERRRRSSTSSSASECEDQGAMSNLKDARRLKCKRDHDSSDSEKIASKKAYGLVLPKSFDASKAASSSGQDDSWRKKRDAELESKKKAEADKKAAYLSRKKQPAKLSQEEKEAKLREMMANGQQREKERKKNVTRYKMEERKEEAQTKYEDKDFIRFVSIISNFSDSSAITKFPFILLT</sequence>
<feature type="compositionally biased region" description="Basic and acidic residues" evidence="1">
    <location>
        <begin position="21"/>
        <end position="47"/>
    </location>
</feature>
<evidence type="ECO:0000313" key="3">
    <source>
        <dbReference type="EMBL" id="CAB0003534.1"/>
    </source>
</evidence>
<evidence type="ECO:0000256" key="1">
    <source>
        <dbReference type="SAM" id="MobiDB-lite"/>
    </source>
</evidence>
<dbReference type="Proteomes" id="UP000479000">
    <property type="component" value="Unassembled WGS sequence"/>
</dbReference>
<feature type="compositionally biased region" description="Basic and acidic residues" evidence="1">
    <location>
        <begin position="92"/>
        <end position="137"/>
    </location>
</feature>
<dbReference type="EMBL" id="CADCXU010013522">
    <property type="protein sequence ID" value="CAB0003534.1"/>
    <property type="molecule type" value="Genomic_DNA"/>
</dbReference>
<feature type="compositionally biased region" description="Basic residues" evidence="1">
    <location>
        <begin position="138"/>
        <end position="148"/>
    </location>
</feature>
<feature type="compositionally biased region" description="Basic and acidic residues" evidence="1">
    <location>
        <begin position="167"/>
        <end position="187"/>
    </location>
</feature>